<evidence type="ECO:0000313" key="2">
    <source>
        <dbReference type="EMBL" id="KAH0809739.1"/>
    </source>
</evidence>
<name>A0A8J6L2Z3_TENMO</name>
<sequence>MGCGQRECQILRPTIPVPVYPFRATFASVLRFNPSSKQMAAFYDRFKIRKSKTEKMKETKRGNLDKLKTPSKTSRFRNKYCPNGDHCGRESAIVPVTDVPLIPGSQDYLTIKQTYAFGWQHRPSLQQIFKEKTSSRKRVLAKRLARHFTFGRSRVLTPVPPDQIRRMLGQYQPLSTYHLPSAPILTIPIPNLPVSVAEKALESLLRSEKVVFRRSNGPPLNPFNVDRLDDCATAVVMFASAGLVELRSHLNVLKRSDDAAAAAAVFTVSAAKRTF</sequence>
<evidence type="ECO:0000256" key="1">
    <source>
        <dbReference type="SAM" id="MobiDB-lite"/>
    </source>
</evidence>
<accession>A0A8J6L2Z3</accession>
<dbReference type="Proteomes" id="UP000719412">
    <property type="component" value="Unassembled WGS sequence"/>
</dbReference>
<keyword evidence="3" id="KW-1185">Reference proteome</keyword>
<dbReference type="AlphaFoldDB" id="A0A8J6L2Z3"/>
<comment type="caution">
    <text evidence="2">The sequence shown here is derived from an EMBL/GenBank/DDBJ whole genome shotgun (WGS) entry which is preliminary data.</text>
</comment>
<gene>
    <name evidence="2" type="ORF">GEV33_013051</name>
</gene>
<organism evidence="2 3">
    <name type="scientific">Tenebrio molitor</name>
    <name type="common">Yellow mealworm beetle</name>
    <dbReference type="NCBI Taxonomy" id="7067"/>
    <lineage>
        <taxon>Eukaryota</taxon>
        <taxon>Metazoa</taxon>
        <taxon>Ecdysozoa</taxon>
        <taxon>Arthropoda</taxon>
        <taxon>Hexapoda</taxon>
        <taxon>Insecta</taxon>
        <taxon>Pterygota</taxon>
        <taxon>Neoptera</taxon>
        <taxon>Endopterygota</taxon>
        <taxon>Coleoptera</taxon>
        <taxon>Polyphaga</taxon>
        <taxon>Cucujiformia</taxon>
        <taxon>Tenebrionidae</taxon>
        <taxon>Tenebrio</taxon>
    </lineage>
</organism>
<dbReference type="EMBL" id="JABDTM020027944">
    <property type="protein sequence ID" value="KAH0809739.1"/>
    <property type="molecule type" value="Genomic_DNA"/>
</dbReference>
<reference evidence="2" key="2">
    <citation type="submission" date="2021-08" db="EMBL/GenBank/DDBJ databases">
        <authorList>
            <person name="Eriksson T."/>
        </authorList>
    </citation>
    <scope>NUCLEOTIDE SEQUENCE</scope>
    <source>
        <strain evidence="2">Stoneville</strain>
        <tissue evidence="2">Whole head</tissue>
    </source>
</reference>
<proteinExistence type="predicted"/>
<feature type="compositionally biased region" description="Basic and acidic residues" evidence="1">
    <location>
        <begin position="54"/>
        <end position="68"/>
    </location>
</feature>
<evidence type="ECO:0000313" key="3">
    <source>
        <dbReference type="Proteomes" id="UP000719412"/>
    </source>
</evidence>
<protein>
    <submittedName>
        <fullName evidence="2">Uncharacterized protein</fullName>
    </submittedName>
</protein>
<feature type="region of interest" description="Disordered" evidence="1">
    <location>
        <begin position="54"/>
        <end position="75"/>
    </location>
</feature>
<reference evidence="2" key="1">
    <citation type="journal article" date="2020" name="J Insects Food Feed">
        <title>The yellow mealworm (Tenebrio molitor) genome: a resource for the emerging insects as food and feed industry.</title>
        <authorList>
            <person name="Eriksson T."/>
            <person name="Andere A."/>
            <person name="Kelstrup H."/>
            <person name="Emery V."/>
            <person name="Picard C."/>
        </authorList>
    </citation>
    <scope>NUCLEOTIDE SEQUENCE</scope>
    <source>
        <strain evidence="2">Stoneville</strain>
        <tissue evidence="2">Whole head</tissue>
    </source>
</reference>